<dbReference type="GO" id="GO:0004114">
    <property type="term" value="F:3',5'-cyclic-nucleotide phosphodiesterase activity"/>
    <property type="evidence" value="ECO:0007669"/>
    <property type="project" value="UniProtKB-EC"/>
</dbReference>
<dbReference type="Gene3D" id="3.60.21.10">
    <property type="match status" value="1"/>
</dbReference>
<dbReference type="PANTHER" id="PTHR42988:SF2">
    <property type="entry name" value="CYCLIC NUCLEOTIDE PHOSPHODIESTERASE CBUA0032-RELATED"/>
    <property type="match status" value="1"/>
</dbReference>
<evidence type="ECO:0000256" key="1">
    <source>
        <dbReference type="ARBA" id="ARBA00022723"/>
    </source>
</evidence>
<feature type="domain" description="Calcineurin-like phosphoesterase" evidence="5">
    <location>
        <begin position="12"/>
        <end position="211"/>
    </location>
</feature>
<evidence type="ECO:0000256" key="3">
    <source>
        <dbReference type="ARBA" id="ARBA00023004"/>
    </source>
</evidence>
<evidence type="ECO:0000313" key="7">
    <source>
        <dbReference type="Proteomes" id="UP000195787"/>
    </source>
</evidence>
<dbReference type="Pfam" id="PF00149">
    <property type="entry name" value="Metallophos"/>
    <property type="match status" value="1"/>
</dbReference>
<keyword evidence="1" id="KW-0479">Metal-binding</keyword>
<reference evidence="6 7" key="1">
    <citation type="submission" date="2017-02" db="EMBL/GenBank/DDBJ databases">
        <authorList>
            <person name="Peterson S.W."/>
        </authorList>
    </citation>
    <scope>NUCLEOTIDE SEQUENCE [LARGE SCALE GENOMIC DNA]</scope>
    <source>
        <strain evidence="6 7">LMG 22410</strain>
    </source>
</reference>
<keyword evidence="7" id="KW-1185">Reference proteome</keyword>
<sequence length="302" mass="32436">MSFGKHPAPLTTLAHFTDTHLLAGGGLLGRSIDTDARLVESLDRLRETVRGQEAPLAALIVSGDITDLAEPEAYARALQLLDTAADELGAQLIVTPGNHDERPPMAEHLLGLEASEAPLDAVHDLGGLRVISLDSTLPGYHHGGFDQGQAEWLREQLRMPAPLGTVIVMHHPPVPYRTDVMRLLEFVDDDELADIVRDTDVRLILAGHLHVVGGGTCGGVPVSVAGAISYVDDLTVSPESMRGIDDAQAFSLVEVYAETITHWSVQSRAYEGTSPLPSSLLAKLASMPDDERREAFSRKSPA</sequence>
<dbReference type="EC" id="3.1.4.17" evidence="6"/>
<dbReference type="InterPro" id="IPR050884">
    <property type="entry name" value="CNP_phosphodiesterase-III"/>
</dbReference>
<dbReference type="InterPro" id="IPR004843">
    <property type="entry name" value="Calcineurin-like_PHP"/>
</dbReference>
<comment type="similarity">
    <text evidence="4">Belongs to the cyclic nucleotide phosphodiesterase class-III family.</text>
</comment>
<dbReference type="SUPFAM" id="SSF56300">
    <property type="entry name" value="Metallo-dependent phosphatases"/>
    <property type="match status" value="1"/>
</dbReference>
<dbReference type="OrthoDB" id="5241795at2"/>
<keyword evidence="2 6" id="KW-0378">Hydrolase</keyword>
<evidence type="ECO:0000256" key="4">
    <source>
        <dbReference type="ARBA" id="ARBA00025742"/>
    </source>
</evidence>
<dbReference type="EMBL" id="FUHU01000026">
    <property type="protein sequence ID" value="SJM56953.1"/>
    <property type="molecule type" value="Genomic_DNA"/>
</dbReference>
<proteinExistence type="inferred from homology"/>
<name>A0A1R4FMA4_9MICO</name>
<dbReference type="InterPro" id="IPR029052">
    <property type="entry name" value="Metallo-depent_PP-like"/>
</dbReference>
<dbReference type="GeneID" id="303172612"/>
<dbReference type="PANTHER" id="PTHR42988">
    <property type="entry name" value="PHOSPHOHYDROLASE"/>
    <property type="match status" value="1"/>
</dbReference>
<gene>
    <name evidence="6" type="ORF">CZ674_05230</name>
</gene>
<dbReference type="GO" id="GO:0046872">
    <property type="term" value="F:metal ion binding"/>
    <property type="evidence" value="ECO:0007669"/>
    <property type="project" value="UniProtKB-KW"/>
</dbReference>
<evidence type="ECO:0000259" key="5">
    <source>
        <dbReference type="Pfam" id="PF00149"/>
    </source>
</evidence>
<dbReference type="Proteomes" id="UP000195787">
    <property type="component" value="Unassembled WGS sequence"/>
</dbReference>
<protein>
    <submittedName>
        <fullName evidence="6">3',5'-cyclic-nucleotide phosphodiesterase</fullName>
        <ecNumber evidence="6">3.1.4.17</ecNumber>
    </submittedName>
</protein>
<evidence type="ECO:0000256" key="2">
    <source>
        <dbReference type="ARBA" id="ARBA00022801"/>
    </source>
</evidence>
<accession>A0A1R4FMA4</accession>
<keyword evidence="3" id="KW-0408">Iron</keyword>
<dbReference type="RefSeq" id="WP_086991496.1">
    <property type="nucleotide sequence ID" value="NZ_FUHU01000026.1"/>
</dbReference>
<organism evidence="6 7">
    <name type="scientific">Agrococcus casei LMG 22410</name>
    <dbReference type="NCBI Taxonomy" id="1255656"/>
    <lineage>
        <taxon>Bacteria</taxon>
        <taxon>Bacillati</taxon>
        <taxon>Actinomycetota</taxon>
        <taxon>Actinomycetes</taxon>
        <taxon>Micrococcales</taxon>
        <taxon>Microbacteriaceae</taxon>
        <taxon>Agrococcus</taxon>
    </lineage>
</organism>
<evidence type="ECO:0000313" key="6">
    <source>
        <dbReference type="EMBL" id="SJM56953.1"/>
    </source>
</evidence>
<dbReference type="AlphaFoldDB" id="A0A1R4FMA4"/>